<evidence type="ECO:0000313" key="4">
    <source>
        <dbReference type="Proteomes" id="UP000744438"/>
    </source>
</evidence>
<evidence type="ECO:0000256" key="1">
    <source>
        <dbReference type="ARBA" id="ARBA00022801"/>
    </source>
</evidence>
<dbReference type="GO" id="GO:0052689">
    <property type="term" value="F:carboxylic ester hydrolase activity"/>
    <property type="evidence" value="ECO:0007669"/>
    <property type="project" value="UniProtKB-ARBA"/>
</dbReference>
<reference evidence="3" key="1">
    <citation type="submission" date="2020-10" db="EMBL/GenBank/DDBJ databases">
        <title>Microbiome of the Black Sea water column analyzed by genome centric metagenomics.</title>
        <authorList>
            <person name="Cabello-Yeves P.J."/>
            <person name="Callieri C."/>
            <person name="Picazo A."/>
            <person name="Mehrshad M."/>
            <person name="Haro-Moreno J.M."/>
            <person name="Roda-Garcia J."/>
            <person name="Dzembekova N."/>
            <person name="Slabakova V."/>
            <person name="Slabakova N."/>
            <person name="Moncheva S."/>
            <person name="Rodriguez-Valera F."/>
        </authorList>
    </citation>
    <scope>NUCLEOTIDE SEQUENCE</scope>
    <source>
        <strain evidence="3">BS307-5m-G49</strain>
    </source>
</reference>
<accession>A0A937I457</accession>
<dbReference type="AlphaFoldDB" id="A0A937I457"/>
<dbReference type="InterPro" id="IPR050261">
    <property type="entry name" value="FrsA_esterase"/>
</dbReference>
<sequence length="312" mass="34792">MNETIELKSGQQGYIEYKSSNPFEFYHILNELDEAPEIDAQGWLIFPEKGKGPFPVIFCVHGSDNWAGHHHEHILNFLEAGFAIFRVHSFDSRGVASTVEDQMSVTAAMMMVDTFEALKIVSRHPDIDSSRIGVTGWSLGGTVSFYSFWEPLAEKLAPHGERFKCCLPFYPATYIKPEENRWNSGPILNLVGESDNYTPAALVHQMSDIVNASGGNSSVISYPGGEHSFDSINPVTHWPDAIAVSEKFCTVAKDGNMTYTTDSGEKLGMNQPEDRLKIFESGEIHFGASTGGDWSIRRQCQKDALEFFNKHL</sequence>
<evidence type="ECO:0000259" key="2">
    <source>
        <dbReference type="Pfam" id="PF01738"/>
    </source>
</evidence>
<proteinExistence type="predicted"/>
<name>A0A937I457_9GAMM</name>
<comment type="caution">
    <text evidence="3">The sequence shown here is derived from an EMBL/GenBank/DDBJ whole genome shotgun (WGS) entry which is preliminary data.</text>
</comment>
<dbReference type="InterPro" id="IPR002925">
    <property type="entry name" value="Dienelactn_hydro"/>
</dbReference>
<dbReference type="Gene3D" id="3.40.50.1820">
    <property type="entry name" value="alpha/beta hydrolase"/>
    <property type="match status" value="1"/>
</dbReference>
<evidence type="ECO:0000313" key="3">
    <source>
        <dbReference type="EMBL" id="MBL6811498.1"/>
    </source>
</evidence>
<dbReference type="EMBL" id="JADHQC010000003">
    <property type="protein sequence ID" value="MBL6811498.1"/>
    <property type="molecule type" value="Genomic_DNA"/>
</dbReference>
<dbReference type="PANTHER" id="PTHR22946">
    <property type="entry name" value="DIENELACTONE HYDROLASE DOMAIN-CONTAINING PROTEIN-RELATED"/>
    <property type="match status" value="1"/>
</dbReference>
<dbReference type="PANTHER" id="PTHR22946:SF9">
    <property type="entry name" value="POLYKETIDE TRANSFERASE AF380"/>
    <property type="match status" value="1"/>
</dbReference>
<keyword evidence="1 3" id="KW-0378">Hydrolase</keyword>
<gene>
    <name evidence="3" type="ORF">ISQ63_01285</name>
</gene>
<dbReference type="Proteomes" id="UP000744438">
    <property type="component" value="Unassembled WGS sequence"/>
</dbReference>
<organism evidence="3 4">
    <name type="scientific">SAR86 cluster bacterium</name>
    <dbReference type="NCBI Taxonomy" id="2030880"/>
    <lineage>
        <taxon>Bacteria</taxon>
        <taxon>Pseudomonadati</taxon>
        <taxon>Pseudomonadota</taxon>
        <taxon>Gammaproteobacteria</taxon>
        <taxon>SAR86 cluster</taxon>
    </lineage>
</organism>
<protein>
    <submittedName>
        <fullName evidence="3">Dienelactone hydrolase family protein</fullName>
    </submittedName>
</protein>
<dbReference type="InterPro" id="IPR029058">
    <property type="entry name" value="AB_hydrolase_fold"/>
</dbReference>
<dbReference type="SUPFAM" id="SSF53474">
    <property type="entry name" value="alpha/beta-Hydrolases"/>
    <property type="match status" value="1"/>
</dbReference>
<feature type="domain" description="Dienelactone hydrolase" evidence="2">
    <location>
        <begin position="76"/>
        <end position="230"/>
    </location>
</feature>
<dbReference type="Pfam" id="PF01738">
    <property type="entry name" value="DLH"/>
    <property type="match status" value="1"/>
</dbReference>